<name>A0A812HTC0_9DINO</name>
<protein>
    <submittedName>
        <fullName evidence="3">Uncharacterized protein</fullName>
    </submittedName>
</protein>
<feature type="region of interest" description="Disordered" evidence="2">
    <location>
        <begin position="1"/>
        <end position="36"/>
    </location>
</feature>
<feature type="compositionally biased region" description="Basic and acidic residues" evidence="2">
    <location>
        <begin position="343"/>
        <end position="365"/>
    </location>
</feature>
<evidence type="ECO:0000256" key="1">
    <source>
        <dbReference type="SAM" id="Coils"/>
    </source>
</evidence>
<reference evidence="3" key="1">
    <citation type="submission" date="2021-02" db="EMBL/GenBank/DDBJ databases">
        <authorList>
            <person name="Dougan E. K."/>
            <person name="Rhodes N."/>
            <person name="Thang M."/>
            <person name="Chan C."/>
        </authorList>
    </citation>
    <scope>NUCLEOTIDE SEQUENCE</scope>
</reference>
<feature type="coiled-coil region" evidence="1">
    <location>
        <begin position="36"/>
        <end position="90"/>
    </location>
</feature>
<gene>
    <name evidence="3" type="ORF">SNAT2548_LOCUS1975</name>
</gene>
<proteinExistence type="predicted"/>
<keyword evidence="4" id="KW-1185">Reference proteome</keyword>
<dbReference type="InterPro" id="IPR008974">
    <property type="entry name" value="TRAF-like"/>
</dbReference>
<dbReference type="SUPFAM" id="SSF49599">
    <property type="entry name" value="TRAF domain-like"/>
    <property type="match status" value="1"/>
</dbReference>
<feature type="compositionally biased region" description="Basic and acidic residues" evidence="2">
    <location>
        <begin position="18"/>
        <end position="27"/>
    </location>
</feature>
<organism evidence="3 4">
    <name type="scientific">Symbiodinium natans</name>
    <dbReference type="NCBI Taxonomy" id="878477"/>
    <lineage>
        <taxon>Eukaryota</taxon>
        <taxon>Sar</taxon>
        <taxon>Alveolata</taxon>
        <taxon>Dinophyceae</taxon>
        <taxon>Suessiales</taxon>
        <taxon>Symbiodiniaceae</taxon>
        <taxon>Symbiodinium</taxon>
    </lineage>
</organism>
<dbReference type="Gene3D" id="2.60.210.10">
    <property type="entry name" value="Apoptosis, Tumor Necrosis Factor Receptor Associated Protein 2, Chain A"/>
    <property type="match status" value="1"/>
</dbReference>
<feature type="compositionally biased region" description="Polar residues" evidence="2">
    <location>
        <begin position="1"/>
        <end position="15"/>
    </location>
</feature>
<feature type="region of interest" description="Disordered" evidence="2">
    <location>
        <begin position="340"/>
        <end position="365"/>
    </location>
</feature>
<comment type="caution">
    <text evidence="3">The sequence shown here is derived from an EMBL/GenBank/DDBJ whole genome shotgun (WGS) entry which is preliminary data.</text>
</comment>
<dbReference type="EMBL" id="CAJNDS010000113">
    <property type="protein sequence ID" value="CAE6961317.1"/>
    <property type="molecule type" value="Genomic_DNA"/>
</dbReference>
<dbReference type="AlphaFoldDB" id="A0A812HTC0"/>
<evidence type="ECO:0000313" key="4">
    <source>
        <dbReference type="Proteomes" id="UP000604046"/>
    </source>
</evidence>
<dbReference type="OrthoDB" id="408827at2759"/>
<keyword evidence="1" id="KW-0175">Coiled coil</keyword>
<accession>A0A812HTC0</accession>
<sequence length="365" mass="41505">MRSNQSFRTAGSTLLKSRPREAAREDEGAPSGSLTLEGLEQEVEALRRAVEAEQNEIATMSATFGELFMRNSCEEYLSQLEKRIQVIENRNVEIVHWRIENVEDVRSRFQKGEYLASPEFSACGLGGFCFHFYPRGDDFCEEGYCSVYFHLPRDTKVKRTLFVGRQRHGPAEAEGLTNIGISEMCVLSNQIDKETGSVVIGRHYMAGVWESAQAFAAHTSWFDQVKVVFLPSGKVATMKRGRRLGTCLQSVLQTGQMGQGIEISKAAEVGVEDVSFSCKEGWCHACWHTDPMWGTVYRACSAISRKRPPPKNPRRIPEKWNNVVPLWLLNWRESQRWAKFKKEKRETEKKERLAKRAAEREAATA</sequence>
<dbReference type="Proteomes" id="UP000604046">
    <property type="component" value="Unassembled WGS sequence"/>
</dbReference>
<evidence type="ECO:0000256" key="2">
    <source>
        <dbReference type="SAM" id="MobiDB-lite"/>
    </source>
</evidence>
<evidence type="ECO:0000313" key="3">
    <source>
        <dbReference type="EMBL" id="CAE6961317.1"/>
    </source>
</evidence>